<dbReference type="EMBL" id="JMCC02000028">
    <property type="protein sequence ID" value="KIG17233.1"/>
    <property type="molecule type" value="Genomic_DNA"/>
</dbReference>
<name>A0A0C2A1I7_9BACT</name>
<sequence length="47" mass="5107">MGLSRSALIRRRYRAICFTATAHIGGAWVVLGECDSFAGVRARVDPV</sequence>
<evidence type="ECO:0000256" key="1">
    <source>
        <dbReference type="SAM" id="Phobius"/>
    </source>
</evidence>
<evidence type="ECO:0000313" key="3">
    <source>
        <dbReference type="Proteomes" id="UP000031599"/>
    </source>
</evidence>
<feature type="transmembrane region" description="Helical" evidence="1">
    <location>
        <begin position="12"/>
        <end position="31"/>
    </location>
</feature>
<protein>
    <submittedName>
        <fullName evidence="2">Uncharacterized protein</fullName>
    </submittedName>
</protein>
<keyword evidence="1" id="KW-0812">Transmembrane</keyword>
<reference evidence="2 3" key="1">
    <citation type="submission" date="2014-12" db="EMBL/GenBank/DDBJ databases">
        <title>Genome assembly of Enhygromyxa salina DSM 15201.</title>
        <authorList>
            <person name="Sharma G."/>
            <person name="Subramanian S."/>
        </authorList>
    </citation>
    <scope>NUCLEOTIDE SEQUENCE [LARGE SCALE GENOMIC DNA]</scope>
    <source>
        <strain evidence="2 3">DSM 15201</strain>
    </source>
</reference>
<gene>
    <name evidence="2" type="ORF">DB30_03546</name>
</gene>
<comment type="caution">
    <text evidence="2">The sequence shown here is derived from an EMBL/GenBank/DDBJ whole genome shotgun (WGS) entry which is preliminary data.</text>
</comment>
<keyword evidence="1" id="KW-1133">Transmembrane helix</keyword>
<organism evidence="2 3">
    <name type="scientific">Enhygromyxa salina</name>
    <dbReference type="NCBI Taxonomy" id="215803"/>
    <lineage>
        <taxon>Bacteria</taxon>
        <taxon>Pseudomonadati</taxon>
        <taxon>Myxococcota</taxon>
        <taxon>Polyangia</taxon>
        <taxon>Nannocystales</taxon>
        <taxon>Nannocystaceae</taxon>
        <taxon>Enhygromyxa</taxon>
    </lineage>
</organism>
<accession>A0A0C2A1I7</accession>
<keyword evidence="1" id="KW-0472">Membrane</keyword>
<dbReference type="AlphaFoldDB" id="A0A0C2A1I7"/>
<proteinExistence type="predicted"/>
<dbReference type="Proteomes" id="UP000031599">
    <property type="component" value="Unassembled WGS sequence"/>
</dbReference>
<evidence type="ECO:0000313" key="2">
    <source>
        <dbReference type="EMBL" id="KIG17233.1"/>
    </source>
</evidence>